<dbReference type="AlphaFoldDB" id="A0A835YJZ8"/>
<protein>
    <submittedName>
        <fullName evidence="3">P-loop containing nucleoside triphosphate hydrolase protein</fullName>
    </submittedName>
</protein>
<reference evidence="3" key="1">
    <citation type="submission" date="2021-02" db="EMBL/GenBank/DDBJ databases">
        <title>First Annotated Genome of the Yellow-green Alga Tribonema minus.</title>
        <authorList>
            <person name="Mahan K.M."/>
        </authorList>
    </citation>
    <scope>NUCLEOTIDE SEQUENCE</scope>
    <source>
        <strain evidence="3">UTEX B ZZ1240</strain>
    </source>
</reference>
<keyword evidence="4" id="KW-1185">Reference proteome</keyword>
<feature type="domain" description="NOA1/YqeH-like C-terminal" evidence="2">
    <location>
        <begin position="398"/>
        <end position="496"/>
    </location>
</feature>
<proteinExistence type="predicted"/>
<comment type="caution">
    <text evidence="3">The sequence shown here is derived from an EMBL/GenBank/DDBJ whole genome shotgun (WGS) entry which is preliminary data.</text>
</comment>
<dbReference type="InterPro" id="IPR006073">
    <property type="entry name" value="GTP-bd"/>
</dbReference>
<evidence type="ECO:0000313" key="4">
    <source>
        <dbReference type="Proteomes" id="UP000664859"/>
    </source>
</evidence>
<sequence length="526" mass="58144">MDARLKAASQDRSFGVAARGGRGGSAGELDFSKYGFDSDEKLDLTNYRVDPRAGCCPGCGVQFQPKDPGAPGFLPVEKLEELLAQRAADLERRQAESGYVEIEKMATEVQPFDFEEEEARLAAEDEEAATRKQTVCQRCHKLRYFGQVDDALRPGVSTHELLTPARFQELLSVLRTTPCLVVYLVDLFDFHGSFLYNLPNIVGDNPVIIAANKVDLLPKDMARDRVRGWVKDECRLRGLRELEMKDVHLISCKTGSGVPSLMKKARERAMELGVDMYVVGAANVGKSSFINHLLQDRSVVKRNAERNKLLSQGLTVSIVPGTTLDFLRVNMGGDVCLYDTPGLILPHQLTSRLTPEELKSVIPAKAVEHVTLRLTEGKAVLVGGLARIELVSGKPFLFTFFVSNEVKLHMTDAARVDEFIDKHMGSKLLFPPFSKERYQELGPMVSSEFTVVGEGWRRAGPDIVLSGLGWISVTGAGECAVKVTAPKDILVLTRDPLMPFEAWDTTSTFTGTRTVKRGKKTQGRRV</sequence>
<accession>A0A835YJZ8</accession>
<gene>
    <name evidence="3" type="ORF">JKP88DRAFT_339772</name>
</gene>
<dbReference type="InterPro" id="IPR050896">
    <property type="entry name" value="Mito_lipid_metab_GTPase"/>
</dbReference>
<dbReference type="Pfam" id="PF21516">
    <property type="entry name" value="YqeH-like_C"/>
    <property type="match status" value="1"/>
</dbReference>
<dbReference type="EMBL" id="JAFCMP010000556">
    <property type="protein sequence ID" value="KAG5175010.1"/>
    <property type="molecule type" value="Genomic_DNA"/>
</dbReference>
<dbReference type="PANTHER" id="PTHR46434">
    <property type="entry name" value="GENETIC INTERACTOR OF PROHIBITINS 3, MITOCHONDRIAL"/>
    <property type="match status" value="1"/>
</dbReference>
<dbReference type="GO" id="GO:0005525">
    <property type="term" value="F:GTP binding"/>
    <property type="evidence" value="ECO:0007669"/>
    <property type="project" value="InterPro"/>
</dbReference>
<dbReference type="InterPro" id="IPR048422">
    <property type="entry name" value="NOA1/YqeH-like_C"/>
</dbReference>
<dbReference type="OrthoDB" id="1696305at2759"/>
<dbReference type="Proteomes" id="UP000664859">
    <property type="component" value="Unassembled WGS sequence"/>
</dbReference>
<dbReference type="SUPFAM" id="SSF52540">
    <property type="entry name" value="P-loop containing nucleoside triphosphate hydrolases"/>
    <property type="match status" value="1"/>
</dbReference>
<evidence type="ECO:0000259" key="1">
    <source>
        <dbReference type="Pfam" id="PF01926"/>
    </source>
</evidence>
<evidence type="ECO:0000313" key="3">
    <source>
        <dbReference type="EMBL" id="KAG5175010.1"/>
    </source>
</evidence>
<organism evidence="3 4">
    <name type="scientific">Tribonema minus</name>
    <dbReference type="NCBI Taxonomy" id="303371"/>
    <lineage>
        <taxon>Eukaryota</taxon>
        <taxon>Sar</taxon>
        <taxon>Stramenopiles</taxon>
        <taxon>Ochrophyta</taxon>
        <taxon>PX clade</taxon>
        <taxon>Xanthophyceae</taxon>
        <taxon>Tribonematales</taxon>
        <taxon>Tribonemataceae</taxon>
        <taxon>Tribonema</taxon>
    </lineage>
</organism>
<dbReference type="PANTHER" id="PTHR46434:SF1">
    <property type="entry name" value="GENETIC INTERACTOR OF PROHIBITINS 3, MITOCHONDRIAL"/>
    <property type="match status" value="1"/>
</dbReference>
<name>A0A835YJZ8_9STRA</name>
<keyword evidence="3" id="KW-0378">Hydrolase</keyword>
<evidence type="ECO:0000259" key="2">
    <source>
        <dbReference type="Pfam" id="PF21516"/>
    </source>
</evidence>
<dbReference type="InterPro" id="IPR027417">
    <property type="entry name" value="P-loop_NTPase"/>
</dbReference>
<dbReference type="GO" id="GO:0005739">
    <property type="term" value="C:mitochondrion"/>
    <property type="evidence" value="ECO:0007669"/>
    <property type="project" value="TreeGrafter"/>
</dbReference>
<dbReference type="CDD" id="cd01855">
    <property type="entry name" value="YqeH"/>
    <property type="match status" value="1"/>
</dbReference>
<dbReference type="Gene3D" id="3.40.50.300">
    <property type="entry name" value="P-loop containing nucleotide triphosphate hydrolases"/>
    <property type="match status" value="1"/>
</dbReference>
<dbReference type="GO" id="GO:0016787">
    <property type="term" value="F:hydrolase activity"/>
    <property type="evidence" value="ECO:0007669"/>
    <property type="project" value="UniProtKB-KW"/>
</dbReference>
<dbReference type="Pfam" id="PF01926">
    <property type="entry name" value="MMR_HSR1"/>
    <property type="match status" value="1"/>
</dbReference>
<feature type="domain" description="G" evidence="1">
    <location>
        <begin position="276"/>
        <end position="370"/>
    </location>
</feature>